<dbReference type="UniPathway" id="UPA00053">
    <property type="reaction ID" value="UER00089"/>
</dbReference>
<dbReference type="SUPFAM" id="SSF52540">
    <property type="entry name" value="P-loop containing nucleoside triphosphate hydrolases"/>
    <property type="match status" value="1"/>
</dbReference>
<evidence type="ECO:0000256" key="1">
    <source>
        <dbReference type="ARBA" id="ARBA00004811"/>
    </source>
</evidence>
<evidence type="ECO:0000256" key="15">
    <source>
        <dbReference type="SAM" id="MobiDB-lite"/>
    </source>
</evidence>
<evidence type="ECO:0000256" key="5">
    <source>
        <dbReference type="ARBA" id="ARBA00022679"/>
    </source>
</evidence>
<sequence>MYSTAFLDLPPMQAVSGEVHLPGSKSISNRVLLLAALSRGTTTVHDLLASDDTRVMLDALRQIGCVVDETGGSTVCITGLGGRAPLSPAKLFMGNAGTAMRPLTAALALLGGEFELSGVPRMHERPIGDLVDALRQLGCQIDYLGNDGYPPLRIAHAQGVPALALSAPIRVRGDVSSQFLTALLMALPLAAATQAVVIEVVGELISKPYIAITLQLLARFGIVVEHQNWQRFTIPAGSKYQSPGSIHVEADASSASYFIALGAIASSATGEKGIKIQGIGLDSIQGDIRFVEAARAMGAVVTGGANWLQIERGAWPLQAIDLDCNHIPDAAMTLAVMALYANGTTTLRNIASWRVKETDRIAAMATELRKLGATVEEGADFIRITPPAASTSTAGPPQGASAPSEDSEPRAAGSVGAPSGWKPASIHTYDDHRVAMCFSLAAFNPAGLPVRIEDPKCVAKTFPDYFEALFSVTQTATDHIPVICIDGPTASGKGTVAAAVAQRLGYRFLDSGAMYRITALAALRAGLAIDEGHEARIAAMAQNLPVRFEGGKVLLGGDDVTDAIRTEEAGMNASRVSALPSVRTALVQLQHSFRRLPGLVADGRDMGTVIFPDAPLKVYLTASAACRAERRHKQLISKGFSASIEDLRADLEARDARDSTRSVAPLKPAQDALVLDNSTLTIDEAVNQVLAWWQERQPFAVSAPG</sequence>
<evidence type="ECO:0000256" key="7">
    <source>
        <dbReference type="ARBA" id="ARBA00022777"/>
    </source>
</evidence>
<dbReference type="InterPro" id="IPR027417">
    <property type="entry name" value="P-loop_NTPase"/>
</dbReference>
<keyword evidence="9 13" id="KW-0057">Aromatic amino acid biosynthesis</keyword>
<feature type="binding site" evidence="13">
    <location>
        <position position="460"/>
    </location>
    <ligand>
        <name>phosphoenolpyruvate</name>
        <dbReference type="ChEBI" id="CHEBI:58702"/>
    </ligand>
</feature>
<evidence type="ECO:0000259" key="17">
    <source>
        <dbReference type="Pfam" id="PF02224"/>
    </source>
</evidence>
<keyword evidence="19" id="KW-1185">Reference proteome</keyword>
<keyword evidence="5 13" id="KW-0808">Transferase</keyword>
<dbReference type="GO" id="GO:0036430">
    <property type="term" value="F:CMP kinase activity"/>
    <property type="evidence" value="ECO:0007669"/>
    <property type="project" value="RHEA"/>
</dbReference>
<comment type="similarity">
    <text evidence="3 13">Belongs to the EPSP synthase family.</text>
</comment>
<feature type="active site" description="Proton acceptor" evidence="13">
    <location>
        <position position="329"/>
    </location>
</feature>
<comment type="caution">
    <text evidence="13">Lacks conserved residue(s) required for the propagation of feature annotation.</text>
</comment>
<evidence type="ECO:0000313" key="19">
    <source>
        <dbReference type="Proteomes" id="UP000194440"/>
    </source>
</evidence>
<evidence type="ECO:0000256" key="3">
    <source>
        <dbReference type="ARBA" id="ARBA00009948"/>
    </source>
</evidence>
<dbReference type="PROSITE" id="PS00885">
    <property type="entry name" value="EPSP_SYNTHASE_2"/>
    <property type="match status" value="1"/>
</dbReference>
<dbReference type="InterPro" id="IPR036968">
    <property type="entry name" value="Enolpyruvate_Tfrase_sf"/>
</dbReference>
<gene>
    <name evidence="14" type="primary">cmk</name>
    <name evidence="13" type="synonym">aroA</name>
    <name evidence="18" type="ORF">CBP36_08730</name>
</gene>
<keyword evidence="13" id="KW-0963">Cytoplasm</keyword>
<keyword evidence="8 14" id="KW-0067">ATP-binding</keyword>
<dbReference type="NCBIfam" id="TIGR01356">
    <property type="entry name" value="aroA"/>
    <property type="match status" value="1"/>
</dbReference>
<comment type="function">
    <text evidence="13">Catalyzes the transfer of the enolpyruvyl moiety of phosphoenolpyruvate (PEP) to the 5-hydroxyl of shikimate-3-phosphate (S3P) to produce enolpyruvyl shikimate-3-phosphate and inorganic phosphate.</text>
</comment>
<dbReference type="GO" id="GO:0003866">
    <property type="term" value="F:3-phosphoshikimate 1-carboxyvinyltransferase activity"/>
    <property type="evidence" value="ECO:0007669"/>
    <property type="project" value="UniProtKB-UniRule"/>
</dbReference>
<dbReference type="PANTHER" id="PTHR21090:SF5">
    <property type="entry name" value="PENTAFUNCTIONAL AROM POLYPEPTIDE"/>
    <property type="match status" value="1"/>
</dbReference>
<evidence type="ECO:0000256" key="6">
    <source>
        <dbReference type="ARBA" id="ARBA00022741"/>
    </source>
</evidence>
<feature type="region of interest" description="Disordered" evidence="15">
    <location>
        <begin position="386"/>
        <end position="419"/>
    </location>
</feature>
<dbReference type="InterPro" id="IPR023193">
    <property type="entry name" value="EPSP_synthase_CS"/>
</dbReference>
<protein>
    <recommendedName>
        <fullName evidence="13 14">Multifunctional fusion protein</fullName>
    </recommendedName>
    <domain>
        <recommendedName>
            <fullName evidence="13">3-phosphoshikimate 1-carboxyvinyltransferase</fullName>
            <ecNumber evidence="13">2.5.1.19</ecNumber>
        </recommendedName>
        <alternativeName>
            <fullName evidence="13">5-enolpyruvylshikimate-3-phosphate synthase</fullName>
            <shortName evidence="13">EPSP synthase</shortName>
            <shortName evidence="13">EPSPS</shortName>
        </alternativeName>
    </domain>
    <domain>
        <recommendedName>
            <fullName evidence="14">Cytidylate kinase</fullName>
            <shortName evidence="14">CK</shortName>
            <ecNumber evidence="14">2.7.4.25</ecNumber>
        </recommendedName>
        <alternativeName>
            <fullName evidence="14">Cytidine monophosphate kinase</fullName>
            <shortName evidence="14">CMP kinase</shortName>
        </alternativeName>
    </domain>
</protein>
<dbReference type="Gene3D" id="3.65.10.10">
    <property type="entry name" value="Enolpyruvate transferase domain"/>
    <property type="match status" value="2"/>
</dbReference>
<evidence type="ECO:0000256" key="11">
    <source>
        <dbReference type="ARBA" id="ARBA00047615"/>
    </source>
</evidence>
<dbReference type="GO" id="GO:0009423">
    <property type="term" value="P:chorismate biosynthetic process"/>
    <property type="evidence" value="ECO:0007669"/>
    <property type="project" value="UniProtKB-UniRule"/>
</dbReference>
<dbReference type="InterPro" id="IPR001986">
    <property type="entry name" value="Enolpyruvate_Tfrase_dom"/>
</dbReference>
<evidence type="ECO:0000259" key="16">
    <source>
        <dbReference type="Pfam" id="PF00275"/>
    </source>
</evidence>
<dbReference type="GO" id="GO:0005524">
    <property type="term" value="F:ATP binding"/>
    <property type="evidence" value="ECO:0007669"/>
    <property type="project" value="UniProtKB-UniRule"/>
</dbReference>
<dbReference type="Pfam" id="PF00275">
    <property type="entry name" value="EPSP_synthase"/>
    <property type="match status" value="1"/>
</dbReference>
<dbReference type="GO" id="GO:0009073">
    <property type="term" value="P:aromatic amino acid family biosynthetic process"/>
    <property type="evidence" value="ECO:0007669"/>
    <property type="project" value="UniProtKB-KW"/>
</dbReference>
<dbReference type="GO" id="GO:0036431">
    <property type="term" value="F:dCMP kinase activity"/>
    <property type="evidence" value="ECO:0007669"/>
    <property type="project" value="InterPro"/>
</dbReference>
<keyword evidence="4 13" id="KW-0028">Amino-acid biosynthesis</keyword>
<dbReference type="EC" id="2.7.4.25" evidence="14"/>
<comment type="catalytic activity">
    <reaction evidence="10">
        <text>3-phosphoshikimate + phosphoenolpyruvate = 5-O-(1-carboxyvinyl)-3-phosphoshikimate + phosphate</text>
        <dbReference type="Rhea" id="RHEA:21256"/>
        <dbReference type="ChEBI" id="CHEBI:43474"/>
        <dbReference type="ChEBI" id="CHEBI:57701"/>
        <dbReference type="ChEBI" id="CHEBI:58702"/>
        <dbReference type="ChEBI" id="CHEBI:145989"/>
        <dbReference type="EC" id="2.5.1.19"/>
    </reaction>
    <physiologicalReaction direction="left-to-right" evidence="10">
        <dbReference type="Rhea" id="RHEA:21257"/>
    </physiologicalReaction>
</comment>
<dbReference type="HAMAP" id="MF_00238">
    <property type="entry name" value="Cytidyl_kinase_type1"/>
    <property type="match status" value="1"/>
</dbReference>
<dbReference type="KEGG" id="acip:CBP36_08730"/>
<dbReference type="GO" id="GO:0008652">
    <property type="term" value="P:amino acid biosynthetic process"/>
    <property type="evidence" value="ECO:0007669"/>
    <property type="project" value="UniProtKB-KW"/>
</dbReference>
<evidence type="ECO:0000256" key="10">
    <source>
        <dbReference type="ARBA" id="ARBA00044633"/>
    </source>
</evidence>
<comment type="subcellular location">
    <subcellularLocation>
        <location evidence="13">Cytoplasm</location>
    </subcellularLocation>
</comment>
<dbReference type="NCBIfam" id="TIGR00017">
    <property type="entry name" value="cmk"/>
    <property type="match status" value="1"/>
</dbReference>
<feature type="binding site" evidence="13">
    <location>
        <position position="178"/>
    </location>
    <ligand>
        <name>phosphoenolpyruvate</name>
        <dbReference type="ChEBI" id="CHEBI:58702"/>
    </ligand>
</feature>
<feature type="binding site" evidence="13">
    <location>
        <position position="433"/>
    </location>
    <ligand>
        <name>phosphoenolpyruvate</name>
        <dbReference type="ChEBI" id="CHEBI:58702"/>
    </ligand>
</feature>
<dbReference type="SUPFAM" id="SSF55205">
    <property type="entry name" value="EPT/RTPC-like"/>
    <property type="match status" value="1"/>
</dbReference>
<reference evidence="18" key="1">
    <citation type="submission" date="2017-05" db="EMBL/GenBank/DDBJ databases">
        <title>Polyphasic characterization of four soil-derived phenanthrene-degrading Acidovorax strains and proposal of Acidovorax phenanthrenivorans sp. nov.</title>
        <authorList>
            <person name="Singleton D."/>
            <person name="Lee J."/>
            <person name="Dickey A.N."/>
            <person name="Stroud A."/>
            <person name="Scholl E.H."/>
            <person name="Wright F.A."/>
            <person name="Aitken M.D."/>
        </authorList>
    </citation>
    <scope>NUCLEOTIDE SEQUENCE</scope>
    <source>
        <strain evidence="18">P4</strain>
    </source>
</reference>
<proteinExistence type="inferred from homology"/>
<feature type="binding site" evidence="13">
    <location>
        <position position="206"/>
    </location>
    <ligand>
        <name>3-phosphoshikimate</name>
        <dbReference type="ChEBI" id="CHEBI:145989"/>
    </ligand>
</feature>
<comment type="catalytic activity">
    <reaction evidence="11 14">
        <text>dCMP + ATP = dCDP + ADP</text>
        <dbReference type="Rhea" id="RHEA:25094"/>
        <dbReference type="ChEBI" id="CHEBI:30616"/>
        <dbReference type="ChEBI" id="CHEBI:57566"/>
        <dbReference type="ChEBI" id="CHEBI:58593"/>
        <dbReference type="ChEBI" id="CHEBI:456216"/>
        <dbReference type="EC" id="2.7.4.25"/>
    </reaction>
</comment>
<dbReference type="EC" id="2.5.1.19" evidence="13"/>
<feature type="binding site" evidence="13">
    <location>
        <position position="125"/>
    </location>
    <ligand>
        <name>phosphoenolpyruvate</name>
        <dbReference type="ChEBI" id="CHEBI:58702"/>
    </ligand>
</feature>
<evidence type="ECO:0000256" key="9">
    <source>
        <dbReference type="ARBA" id="ARBA00023141"/>
    </source>
</evidence>
<feature type="binding site" evidence="13">
    <location>
        <position position="360"/>
    </location>
    <ligand>
        <name>phosphoenolpyruvate</name>
        <dbReference type="ChEBI" id="CHEBI:58702"/>
    </ligand>
</feature>
<feature type="binding site" evidence="13">
    <location>
        <position position="177"/>
    </location>
    <ligand>
        <name>3-phosphoshikimate</name>
        <dbReference type="ChEBI" id="CHEBI:145989"/>
    </ligand>
</feature>
<feature type="binding site" evidence="13">
    <location>
        <position position="356"/>
    </location>
    <ligand>
        <name>3-phosphoshikimate</name>
        <dbReference type="ChEBI" id="CHEBI:145989"/>
    </ligand>
</feature>
<evidence type="ECO:0000256" key="13">
    <source>
        <dbReference type="HAMAP-Rule" id="MF_00210"/>
    </source>
</evidence>
<keyword evidence="6 14" id="KW-0547">Nucleotide-binding</keyword>
<evidence type="ECO:0000256" key="12">
    <source>
        <dbReference type="ARBA" id="ARBA00048478"/>
    </source>
</evidence>
<dbReference type="InterPro" id="IPR013792">
    <property type="entry name" value="RNA3'P_cycl/enolpyr_Trfase_a/b"/>
</dbReference>
<feature type="compositionally biased region" description="Low complexity" evidence="15">
    <location>
        <begin position="386"/>
        <end position="397"/>
    </location>
</feature>
<feature type="domain" description="Cytidylate kinase" evidence="17">
    <location>
        <begin position="483"/>
        <end position="692"/>
    </location>
</feature>
<dbReference type="OrthoDB" id="9809920at2"/>
<dbReference type="InterPro" id="IPR011994">
    <property type="entry name" value="Cytidylate_kinase_dom"/>
</dbReference>
<feature type="binding site" evidence="13">
    <location>
        <position position="329"/>
    </location>
    <ligand>
        <name>3-phosphoshikimate</name>
        <dbReference type="ChEBI" id="CHEBI:145989"/>
    </ligand>
</feature>
<organism evidence="18 19">
    <name type="scientific">Acidovorax carolinensis</name>
    <dbReference type="NCBI Taxonomy" id="553814"/>
    <lineage>
        <taxon>Bacteria</taxon>
        <taxon>Pseudomonadati</taxon>
        <taxon>Pseudomonadota</taxon>
        <taxon>Betaproteobacteria</taxon>
        <taxon>Burkholderiales</taxon>
        <taxon>Comamonadaceae</taxon>
        <taxon>Acidovorax</taxon>
    </lineage>
</organism>
<feature type="binding site" evidence="13">
    <location>
        <position position="30"/>
    </location>
    <ligand>
        <name>3-phosphoshikimate</name>
        <dbReference type="ChEBI" id="CHEBI:145989"/>
    </ligand>
</feature>
<evidence type="ECO:0000256" key="2">
    <source>
        <dbReference type="ARBA" id="ARBA00009427"/>
    </source>
</evidence>
<comment type="subunit">
    <text evidence="13">Monomer.</text>
</comment>
<feature type="binding site" evidence="13">
    <location>
        <position position="25"/>
    </location>
    <ligand>
        <name>3-phosphoshikimate</name>
        <dbReference type="ChEBI" id="CHEBI:145989"/>
    </ligand>
</feature>
<feature type="binding site" evidence="13">
    <location>
        <position position="26"/>
    </location>
    <ligand>
        <name>3-phosphoshikimate</name>
        <dbReference type="ChEBI" id="CHEBI:145989"/>
    </ligand>
</feature>
<dbReference type="Gene3D" id="3.40.50.300">
    <property type="entry name" value="P-loop containing nucleotide triphosphate hydrolases"/>
    <property type="match status" value="1"/>
</dbReference>
<feature type="binding site" evidence="13">
    <location>
        <position position="176"/>
    </location>
    <ligand>
        <name>3-phosphoshikimate</name>
        <dbReference type="ChEBI" id="CHEBI:145989"/>
    </ligand>
</feature>
<dbReference type="Pfam" id="PF02224">
    <property type="entry name" value="Cytidylate_kin"/>
    <property type="match status" value="1"/>
</dbReference>
<feature type="binding site" evidence="13">
    <location>
        <position position="97"/>
    </location>
    <ligand>
        <name>phosphoenolpyruvate</name>
        <dbReference type="ChEBI" id="CHEBI:58702"/>
    </ligand>
</feature>
<dbReference type="EMBL" id="CP021366">
    <property type="protein sequence ID" value="ART58921.1"/>
    <property type="molecule type" value="Genomic_DNA"/>
</dbReference>
<dbReference type="CDD" id="cd01556">
    <property type="entry name" value="EPSP_synthase"/>
    <property type="match status" value="1"/>
</dbReference>
<dbReference type="AlphaFoldDB" id="A0A240UBN7"/>
<dbReference type="InterPro" id="IPR003136">
    <property type="entry name" value="Cytidylate_kin"/>
</dbReference>
<dbReference type="GO" id="GO:0006220">
    <property type="term" value="P:pyrimidine nucleotide metabolic process"/>
    <property type="evidence" value="ECO:0007669"/>
    <property type="project" value="UniProtKB-UniRule"/>
</dbReference>
<evidence type="ECO:0000256" key="14">
    <source>
        <dbReference type="HAMAP-Rule" id="MF_00238"/>
    </source>
</evidence>
<evidence type="ECO:0000313" key="18">
    <source>
        <dbReference type="EMBL" id="ART58921.1"/>
    </source>
</evidence>
<name>A0A240UBN7_9BURK</name>
<feature type="domain" description="Enolpyruvate transferase" evidence="16">
    <location>
        <begin position="12"/>
        <end position="469"/>
    </location>
</feature>
<dbReference type="RefSeq" id="WP_086927134.1">
    <property type="nucleotide sequence ID" value="NZ_CP021366.1"/>
</dbReference>
<dbReference type="PANTHER" id="PTHR21090">
    <property type="entry name" value="AROM/DEHYDROQUINATE SYNTHASE"/>
    <property type="match status" value="1"/>
</dbReference>
<evidence type="ECO:0000256" key="8">
    <source>
        <dbReference type="ARBA" id="ARBA00022840"/>
    </source>
</evidence>
<dbReference type="CDD" id="cd02020">
    <property type="entry name" value="CMPK"/>
    <property type="match status" value="1"/>
</dbReference>
<feature type="binding site" evidence="13">
    <location>
        <position position="25"/>
    </location>
    <ligand>
        <name>phosphoenolpyruvate</name>
        <dbReference type="ChEBI" id="CHEBI:58702"/>
    </ligand>
</feature>
<evidence type="ECO:0000256" key="4">
    <source>
        <dbReference type="ARBA" id="ARBA00022605"/>
    </source>
</evidence>
<dbReference type="NCBIfam" id="NF008816">
    <property type="entry name" value="PRK11860.1"/>
    <property type="match status" value="1"/>
</dbReference>
<comment type="pathway">
    <text evidence="1 13">Metabolic intermediate biosynthesis; chorismate biosynthesis; chorismate from D-erythrose 4-phosphate and phosphoenolpyruvate: step 6/7.</text>
</comment>
<dbReference type="GO" id="GO:0005737">
    <property type="term" value="C:cytoplasm"/>
    <property type="evidence" value="ECO:0007669"/>
    <property type="project" value="UniProtKB-SubCell"/>
</dbReference>
<accession>A0A240UBN7</accession>
<comment type="catalytic activity">
    <reaction evidence="12 14">
        <text>CMP + ATP = CDP + ADP</text>
        <dbReference type="Rhea" id="RHEA:11600"/>
        <dbReference type="ChEBI" id="CHEBI:30616"/>
        <dbReference type="ChEBI" id="CHEBI:58069"/>
        <dbReference type="ChEBI" id="CHEBI:60377"/>
        <dbReference type="ChEBI" id="CHEBI:456216"/>
        <dbReference type="EC" id="2.7.4.25"/>
    </reaction>
</comment>
<dbReference type="PROSITE" id="PS00104">
    <property type="entry name" value="EPSP_SYNTHASE_1"/>
    <property type="match status" value="1"/>
</dbReference>
<comment type="similarity">
    <text evidence="2 14">Belongs to the cytidylate kinase family. Type 1 subfamily.</text>
</comment>
<dbReference type="Proteomes" id="UP000194440">
    <property type="component" value="Chromosome"/>
</dbReference>
<dbReference type="HAMAP" id="MF_00210">
    <property type="entry name" value="EPSP_synth"/>
    <property type="match status" value="1"/>
</dbReference>
<dbReference type="InterPro" id="IPR006264">
    <property type="entry name" value="EPSP_synthase"/>
</dbReference>
<feature type="binding site" evidence="14">
    <location>
        <begin position="487"/>
        <end position="495"/>
    </location>
    <ligand>
        <name>ATP</name>
        <dbReference type="ChEBI" id="CHEBI:30616"/>
    </ligand>
</feature>
<keyword evidence="7 14" id="KW-0418">Kinase</keyword>
<feature type="binding site" evidence="13">
    <location>
        <position position="178"/>
    </location>
    <ligand>
        <name>3-phosphoshikimate</name>
        <dbReference type="ChEBI" id="CHEBI:145989"/>
    </ligand>
</feature>